<comment type="caution">
    <text evidence="2">The sequence shown here is derived from an EMBL/GenBank/DDBJ whole genome shotgun (WGS) entry which is preliminary data.</text>
</comment>
<reference evidence="2 3" key="1">
    <citation type="submission" date="2023-03" db="EMBL/GenBank/DDBJ databases">
        <title>Genome insight into feeding habits of ladybird beetles.</title>
        <authorList>
            <person name="Li H.-S."/>
            <person name="Huang Y.-H."/>
            <person name="Pang H."/>
        </authorList>
    </citation>
    <scope>NUCLEOTIDE SEQUENCE [LARGE SCALE GENOMIC DNA]</scope>
    <source>
        <strain evidence="2">SYSU_2023b</strain>
        <tissue evidence="2">Whole body</tissue>
    </source>
</reference>
<keyword evidence="3" id="KW-1185">Reference proteome</keyword>
<evidence type="ECO:0000256" key="1">
    <source>
        <dbReference type="SAM" id="Coils"/>
    </source>
</evidence>
<dbReference type="Proteomes" id="UP001431783">
    <property type="component" value="Unassembled WGS sequence"/>
</dbReference>
<proteinExistence type="predicted"/>
<evidence type="ECO:0000313" key="3">
    <source>
        <dbReference type="Proteomes" id="UP001431783"/>
    </source>
</evidence>
<accession>A0AAW1TYW9</accession>
<sequence>MNRKLQEELAAMSREMITLQNQVSDYQDQIENLKLQSQQYIGEVKKAEDLLQNKTDDKISDLLRQNQLLATKLSDAASKLSNAEKLLNEARQEGVEMKLKNEDTVGEIQYLKEKITELEQRLVHCLCKVCSTKCSTGFEMCEKKCLEIKNRDDAARTSQKTNGEARQASSLTLSVEAIEPLVSRLIDKPLFFNAKTNKLQTDSLITNCSKDAIAYETQIMATSVSSSEISSYSDFSNGQYQPKYTFKETTHETLKANPISSIPPTIKENDIWNYQPKEVTPNSNEAVNSKSKLLKRNVRGSVCKEMKCYPNCTLYNPRDKICNKFNITNKIFKEIHLLINHESNN</sequence>
<evidence type="ECO:0000313" key="2">
    <source>
        <dbReference type="EMBL" id="KAK9873080.1"/>
    </source>
</evidence>
<dbReference type="EMBL" id="JARQZJ010000015">
    <property type="protein sequence ID" value="KAK9873080.1"/>
    <property type="molecule type" value="Genomic_DNA"/>
</dbReference>
<dbReference type="AlphaFoldDB" id="A0AAW1TYW9"/>
<name>A0AAW1TYW9_9CUCU</name>
<gene>
    <name evidence="2" type="ORF">WA026_020811</name>
</gene>
<feature type="coiled-coil region" evidence="1">
    <location>
        <begin position="2"/>
        <end position="121"/>
    </location>
</feature>
<protein>
    <submittedName>
        <fullName evidence="2">Uncharacterized protein</fullName>
    </submittedName>
</protein>
<organism evidence="2 3">
    <name type="scientific">Henosepilachna vigintioctopunctata</name>
    <dbReference type="NCBI Taxonomy" id="420089"/>
    <lineage>
        <taxon>Eukaryota</taxon>
        <taxon>Metazoa</taxon>
        <taxon>Ecdysozoa</taxon>
        <taxon>Arthropoda</taxon>
        <taxon>Hexapoda</taxon>
        <taxon>Insecta</taxon>
        <taxon>Pterygota</taxon>
        <taxon>Neoptera</taxon>
        <taxon>Endopterygota</taxon>
        <taxon>Coleoptera</taxon>
        <taxon>Polyphaga</taxon>
        <taxon>Cucujiformia</taxon>
        <taxon>Coccinelloidea</taxon>
        <taxon>Coccinellidae</taxon>
        <taxon>Epilachninae</taxon>
        <taxon>Epilachnini</taxon>
        <taxon>Henosepilachna</taxon>
    </lineage>
</organism>
<keyword evidence="1" id="KW-0175">Coiled coil</keyword>